<sequence length="730" mass="82262">MNNLNINDRDKAEIASFWAYQKINSKVPINVNGKKFKQVHKETDDKNNNQNGGVDMKVFELLDADDHPTGKQVVAFQGTDNSEKENPDNPPLLPDDWAEDIKLGNDKNTSTKMLDESLIFYDNYLKKLTDAKIMSDVAFREKYKGSYRKDFLNKSIEGVTGNSQGGASAKRIGQEYPDVDIVTTDPARLPLSSWNKDGKPFYKNIIDYTSIFDILTNIQRGIGNNMPNKEVSVINGSPGLTHIVESHIGYHRKFNKKDNTYENIPIKIKSVKDTEVKHGKKVPKTIEVKVEMDDLIPINVWTGESIAKSGNSGLIQLNLDNLSKLSDMVTNETSTSLNECCGFLHESYNIAKKENKEFGNRKKRLSKNIKDTIELSLMANIHTQLEVASPQFITILEETEELLDSINHLLEESSPLSKLIGHSLIKENLISNNNLLRQGIETIYANLGNVITQVFKNIAYDLMDGVAEELMKHLKIVDTNIKIIKDQNDTYGKQIKDIKDIMKEQDATILNGNANIHFSNNHMVKGNMNESHYLKNNMSIIGDHINDGVKKVGDFLENLSDEFFDKNSKVYKAIVEVSPQLLTSITDIQSTISTQHFKSLAKKYLVPLASISTLVTNLSSLAREVRKITQFIRDLCALAPLISGKRDEVILQLKPYIVELIFSATHYNNMFLLNSSAQGRLDQMAQQFEVVVNGLNENEGEAIRAMDQSAQLLRDNMTVVKDQLEKLAVY</sequence>
<reference evidence="1" key="1">
    <citation type="journal article" date="2022" name="Int. J. Mol. Sci.">
        <title>Phenotypic and Genotypic Virulence Characterisation of Staphylococcus pettenkoferi Strains Isolated from Human Bloodstream and Diabetic Foot Infections.</title>
        <authorList>
            <person name="Magnan C."/>
            <person name="Ahmad-Mansour N."/>
            <person name="Pouget C."/>
            <person name="Morsli M."/>
            <person name="Huc-Brandt S."/>
            <person name="Pantel A."/>
            <person name="Dunyach-Remy C."/>
            <person name="Sotto A."/>
            <person name="Molle V."/>
            <person name="Lavigne J.-P."/>
        </authorList>
    </citation>
    <scope>NUCLEOTIDE SEQUENCE</scope>
    <source>
        <strain evidence="1">NSP012P</strain>
    </source>
</reference>
<name>A0ABT4BKX7_9STAP</name>
<proteinExistence type="predicted"/>
<organism evidence="1 2">
    <name type="scientific">Staphylococcus pettenkoferi</name>
    <dbReference type="NCBI Taxonomy" id="170573"/>
    <lineage>
        <taxon>Bacteria</taxon>
        <taxon>Bacillati</taxon>
        <taxon>Bacillota</taxon>
        <taxon>Bacilli</taxon>
        <taxon>Bacillales</taxon>
        <taxon>Staphylococcaceae</taxon>
        <taxon>Staphylococcus</taxon>
    </lineage>
</organism>
<keyword evidence="2" id="KW-1185">Reference proteome</keyword>
<evidence type="ECO:0000313" key="2">
    <source>
        <dbReference type="Proteomes" id="UP001072952"/>
    </source>
</evidence>
<reference evidence="1" key="2">
    <citation type="submission" date="2022-08" db="EMBL/GenBank/DDBJ databases">
        <authorList>
            <person name="Magnan C."/>
        </authorList>
    </citation>
    <scope>NUCLEOTIDE SEQUENCE</scope>
    <source>
        <strain evidence="1">NSP012P</strain>
    </source>
</reference>
<dbReference type="RefSeq" id="WP_124225102.1">
    <property type="nucleotide sequence ID" value="NZ_JANSKN010000033.1"/>
</dbReference>
<dbReference type="EMBL" id="JANSLD010000010">
    <property type="protein sequence ID" value="MCY1582415.1"/>
    <property type="molecule type" value="Genomic_DNA"/>
</dbReference>
<evidence type="ECO:0000313" key="1">
    <source>
        <dbReference type="EMBL" id="MCY1582415.1"/>
    </source>
</evidence>
<comment type="caution">
    <text evidence="1">The sequence shown here is derived from an EMBL/GenBank/DDBJ whole genome shotgun (WGS) entry which is preliminary data.</text>
</comment>
<accession>A0ABT4BKX7</accession>
<gene>
    <name evidence="1" type="ORF">NW133_02495</name>
</gene>
<dbReference type="NCBIfam" id="NF047388">
    <property type="entry name" value="SA1320_fam"/>
    <property type="match status" value="1"/>
</dbReference>
<protein>
    <submittedName>
        <fullName evidence="1">Uncharacterized protein</fullName>
    </submittedName>
</protein>
<dbReference type="Proteomes" id="UP001072952">
    <property type="component" value="Unassembled WGS sequence"/>
</dbReference>